<keyword evidence="2" id="KW-1185">Reference proteome</keyword>
<dbReference type="EMBL" id="JAAKZF010000024">
    <property type="protein sequence ID" value="NGO52914.1"/>
    <property type="molecule type" value="Genomic_DNA"/>
</dbReference>
<reference evidence="1 2" key="1">
    <citation type="submission" date="2020-02" db="EMBL/GenBank/DDBJ databases">
        <title>Genome sequence of strain CCNWXJ40-4.</title>
        <authorList>
            <person name="Gao J."/>
            <person name="Sun J."/>
        </authorList>
    </citation>
    <scope>NUCLEOTIDE SEQUENCE [LARGE SCALE GENOMIC DNA]</scope>
    <source>
        <strain evidence="1 2">CCNWXJ 40-4</strain>
    </source>
</reference>
<sequence length="115" mass="13166">MGRKMPLTSFRLPPTEDTDYRRFGRLVRLLERIRGEITQEAAELRQSGDKMTDCAAFSFEAMENGDNPESMSERIDILTRNLTSNRSRQASLAVQMAFIDRTRAGLARILPSRWA</sequence>
<evidence type="ECO:0000313" key="1">
    <source>
        <dbReference type="EMBL" id="NGO52914.1"/>
    </source>
</evidence>
<gene>
    <name evidence="1" type="ORF">G6N73_17315</name>
</gene>
<evidence type="ECO:0000313" key="2">
    <source>
        <dbReference type="Proteomes" id="UP001642900"/>
    </source>
</evidence>
<comment type="caution">
    <text evidence="1">The sequence shown here is derived from an EMBL/GenBank/DDBJ whole genome shotgun (WGS) entry which is preliminary data.</text>
</comment>
<accession>A0A6G4WE99</accession>
<proteinExistence type="predicted"/>
<dbReference type="Proteomes" id="UP001642900">
    <property type="component" value="Unassembled WGS sequence"/>
</dbReference>
<organism evidence="1 2">
    <name type="scientific">Allomesorhizobium camelthorni</name>
    <dbReference type="NCBI Taxonomy" id="475069"/>
    <lineage>
        <taxon>Bacteria</taxon>
        <taxon>Pseudomonadati</taxon>
        <taxon>Pseudomonadota</taxon>
        <taxon>Alphaproteobacteria</taxon>
        <taxon>Hyphomicrobiales</taxon>
        <taxon>Phyllobacteriaceae</taxon>
        <taxon>Allomesorhizobium</taxon>
    </lineage>
</organism>
<dbReference type="RefSeq" id="WP_165029781.1">
    <property type="nucleotide sequence ID" value="NZ_JAAKZF010000024.1"/>
</dbReference>
<protein>
    <submittedName>
        <fullName evidence="1">Uncharacterized protein</fullName>
    </submittedName>
</protein>
<dbReference type="AlphaFoldDB" id="A0A6G4WE99"/>
<name>A0A6G4WE99_9HYPH</name>